<accession>A0ABX0XBE8</accession>
<keyword evidence="3" id="KW-0328">Glycosyltransferase</keyword>
<keyword evidence="10" id="KW-1185">Reference proteome</keyword>
<evidence type="ECO:0000256" key="8">
    <source>
        <dbReference type="SAM" id="Phobius"/>
    </source>
</evidence>
<feature type="transmembrane region" description="Helical" evidence="8">
    <location>
        <begin position="295"/>
        <end position="313"/>
    </location>
</feature>
<comment type="subcellular location">
    <subcellularLocation>
        <location evidence="1">Cell membrane</location>
        <topology evidence="1">Multi-pass membrane protein</topology>
    </subcellularLocation>
</comment>
<keyword evidence="5 8" id="KW-0812">Transmembrane</keyword>
<dbReference type="EMBL" id="JAATJH010000003">
    <property type="protein sequence ID" value="NJC26596.1"/>
    <property type="molecule type" value="Genomic_DNA"/>
</dbReference>
<sequence>MKNPPKLYLLPLAPLLILFVGPILRNGIFIDGLAYTNLAKNMARGIGSIWNPLLEPNGPVFYGHPTLGFWLESLFFRVFGNHLWTEDIYNMVVLGLTLWCCYKIWLHLLGPAGNRLFWFPFLLFVLNQENQLRYPNAMLECSLTLIALGATYALLKFRDRPILATAVCGLGAFICFMIKGPVGLFPLGMPFLHHLIVERKFSLLRGVLPFVFCGAAFGMLFLIAPASYTFLERYVDVQVIAALEGKRTEHMAGTRFKIVFALLKSSAIPLVLSALVLLVKDRWRERPDALRESDGWFLIAVGLSAILPIMVSSKQASYYQVPSLPFLYLGMSLLLAPQLLGINKFLREKGRARIINGSLFVVVTAALLYALSFVGTTDRRDVEKIANAARVAKTLKGASFRLIVSGPYEHLQDSYVNGVPAYLNRNHDVFVDMETQSGYTLYIFEDGPRPPTMDGEVIMEFENHALVKSNR</sequence>
<protein>
    <submittedName>
        <fullName evidence="9">4-amino-4-deoxy-L-arabinose transferase-like glycosyltransferase</fullName>
    </submittedName>
</protein>
<keyword evidence="2" id="KW-1003">Cell membrane</keyword>
<feature type="transmembrane region" description="Helical" evidence="8">
    <location>
        <begin position="161"/>
        <end position="182"/>
    </location>
</feature>
<organism evidence="9 10">
    <name type="scientific">Neolewinella antarctica</name>
    <dbReference type="NCBI Taxonomy" id="442734"/>
    <lineage>
        <taxon>Bacteria</taxon>
        <taxon>Pseudomonadati</taxon>
        <taxon>Bacteroidota</taxon>
        <taxon>Saprospiria</taxon>
        <taxon>Saprospirales</taxon>
        <taxon>Lewinellaceae</taxon>
        <taxon>Neolewinella</taxon>
    </lineage>
</organism>
<dbReference type="PANTHER" id="PTHR33908:SF11">
    <property type="entry name" value="MEMBRANE PROTEIN"/>
    <property type="match status" value="1"/>
</dbReference>
<dbReference type="PANTHER" id="PTHR33908">
    <property type="entry name" value="MANNOSYLTRANSFERASE YKCB-RELATED"/>
    <property type="match status" value="1"/>
</dbReference>
<dbReference type="RefSeq" id="WP_168037366.1">
    <property type="nucleotide sequence ID" value="NZ_JAATJH010000003.1"/>
</dbReference>
<keyword evidence="6 8" id="KW-1133">Transmembrane helix</keyword>
<keyword evidence="4" id="KW-0808">Transferase</keyword>
<feature type="transmembrane region" description="Helical" evidence="8">
    <location>
        <begin position="258"/>
        <end position="279"/>
    </location>
</feature>
<comment type="caution">
    <text evidence="9">The sequence shown here is derived from an EMBL/GenBank/DDBJ whole genome shotgun (WGS) entry which is preliminary data.</text>
</comment>
<feature type="transmembrane region" description="Helical" evidence="8">
    <location>
        <begin position="203"/>
        <end position="224"/>
    </location>
</feature>
<gene>
    <name evidence="9" type="ORF">GGR27_002106</name>
</gene>
<name>A0ABX0XBE8_9BACT</name>
<dbReference type="InterPro" id="IPR050297">
    <property type="entry name" value="LipidA_mod_glycosyltrf_83"/>
</dbReference>
<evidence type="ECO:0000256" key="3">
    <source>
        <dbReference type="ARBA" id="ARBA00022676"/>
    </source>
</evidence>
<evidence type="ECO:0000313" key="10">
    <source>
        <dbReference type="Proteomes" id="UP000770785"/>
    </source>
</evidence>
<evidence type="ECO:0000256" key="2">
    <source>
        <dbReference type="ARBA" id="ARBA00022475"/>
    </source>
</evidence>
<dbReference type="Proteomes" id="UP000770785">
    <property type="component" value="Unassembled WGS sequence"/>
</dbReference>
<evidence type="ECO:0000256" key="1">
    <source>
        <dbReference type="ARBA" id="ARBA00004651"/>
    </source>
</evidence>
<evidence type="ECO:0000256" key="7">
    <source>
        <dbReference type="ARBA" id="ARBA00023136"/>
    </source>
</evidence>
<feature type="transmembrane region" description="Helical" evidence="8">
    <location>
        <begin position="325"/>
        <end position="342"/>
    </location>
</feature>
<feature type="transmembrane region" description="Helical" evidence="8">
    <location>
        <begin position="137"/>
        <end position="155"/>
    </location>
</feature>
<feature type="transmembrane region" description="Helical" evidence="8">
    <location>
        <begin position="354"/>
        <end position="374"/>
    </location>
</feature>
<evidence type="ECO:0000256" key="5">
    <source>
        <dbReference type="ARBA" id="ARBA00022692"/>
    </source>
</evidence>
<reference evidence="9 10" key="1">
    <citation type="submission" date="2020-03" db="EMBL/GenBank/DDBJ databases">
        <title>Genomic Encyclopedia of Type Strains, Phase IV (KMG-IV): sequencing the most valuable type-strain genomes for metagenomic binning, comparative biology and taxonomic classification.</title>
        <authorList>
            <person name="Goeker M."/>
        </authorList>
    </citation>
    <scope>NUCLEOTIDE SEQUENCE [LARGE SCALE GENOMIC DNA]</scope>
    <source>
        <strain evidence="9 10">DSM 105096</strain>
    </source>
</reference>
<proteinExistence type="predicted"/>
<keyword evidence="7 8" id="KW-0472">Membrane</keyword>
<evidence type="ECO:0000256" key="6">
    <source>
        <dbReference type="ARBA" id="ARBA00022989"/>
    </source>
</evidence>
<evidence type="ECO:0000313" key="9">
    <source>
        <dbReference type="EMBL" id="NJC26596.1"/>
    </source>
</evidence>
<evidence type="ECO:0000256" key="4">
    <source>
        <dbReference type="ARBA" id="ARBA00022679"/>
    </source>
</evidence>